<dbReference type="Proteomes" id="UP000799291">
    <property type="component" value="Unassembled WGS sequence"/>
</dbReference>
<protein>
    <submittedName>
        <fullName evidence="2">Uncharacterized protein</fullName>
    </submittedName>
</protein>
<sequence>MPCWFSAARRKTHPVCPARVAHACLSLFRSKQALAAGINIRRNFCAKQRSGTRDAVIVSFRIGRQGERETSARGGYTRGPRVKHASRQSRRSPAHRSNVNIATRTADKGKPLSFNHNALPVQFNSRSSTLQSTLPTSCMHTSFLRSSCTQEPHSHCQPCSPHQVYIPVPARNRTCQFPLTTSRARPQAQAHKDDNPEQLIRPSSRDERLPHTQLDPLAKPLYRRLTRYAAPISSPRPANHRVACFKTWPCHRRKQRAKLCLPCVPE</sequence>
<feature type="compositionally biased region" description="Basic residues" evidence="1">
    <location>
        <begin position="80"/>
        <end position="94"/>
    </location>
</feature>
<feature type="region of interest" description="Disordered" evidence="1">
    <location>
        <begin position="67"/>
        <end position="97"/>
    </location>
</feature>
<evidence type="ECO:0000256" key="1">
    <source>
        <dbReference type="SAM" id="MobiDB-lite"/>
    </source>
</evidence>
<dbReference type="AlphaFoldDB" id="A0A6G1IT56"/>
<name>A0A6G1IT56_9PLEO</name>
<accession>A0A6G1IT56</accession>
<dbReference type="EMBL" id="MU005591">
    <property type="protein sequence ID" value="KAF2681437.1"/>
    <property type="molecule type" value="Genomic_DNA"/>
</dbReference>
<organism evidence="2 3">
    <name type="scientific">Lentithecium fluviatile CBS 122367</name>
    <dbReference type="NCBI Taxonomy" id="1168545"/>
    <lineage>
        <taxon>Eukaryota</taxon>
        <taxon>Fungi</taxon>
        <taxon>Dikarya</taxon>
        <taxon>Ascomycota</taxon>
        <taxon>Pezizomycotina</taxon>
        <taxon>Dothideomycetes</taxon>
        <taxon>Pleosporomycetidae</taxon>
        <taxon>Pleosporales</taxon>
        <taxon>Massarineae</taxon>
        <taxon>Lentitheciaceae</taxon>
        <taxon>Lentithecium</taxon>
    </lineage>
</organism>
<evidence type="ECO:0000313" key="2">
    <source>
        <dbReference type="EMBL" id="KAF2681437.1"/>
    </source>
</evidence>
<evidence type="ECO:0000313" key="3">
    <source>
        <dbReference type="Proteomes" id="UP000799291"/>
    </source>
</evidence>
<reference evidence="2" key="1">
    <citation type="journal article" date="2020" name="Stud. Mycol.">
        <title>101 Dothideomycetes genomes: a test case for predicting lifestyles and emergence of pathogens.</title>
        <authorList>
            <person name="Haridas S."/>
            <person name="Albert R."/>
            <person name="Binder M."/>
            <person name="Bloem J."/>
            <person name="Labutti K."/>
            <person name="Salamov A."/>
            <person name="Andreopoulos B."/>
            <person name="Baker S."/>
            <person name="Barry K."/>
            <person name="Bills G."/>
            <person name="Bluhm B."/>
            <person name="Cannon C."/>
            <person name="Castanera R."/>
            <person name="Culley D."/>
            <person name="Daum C."/>
            <person name="Ezra D."/>
            <person name="Gonzalez J."/>
            <person name="Henrissat B."/>
            <person name="Kuo A."/>
            <person name="Liang C."/>
            <person name="Lipzen A."/>
            <person name="Lutzoni F."/>
            <person name="Magnuson J."/>
            <person name="Mondo S."/>
            <person name="Nolan M."/>
            <person name="Ohm R."/>
            <person name="Pangilinan J."/>
            <person name="Park H.-J."/>
            <person name="Ramirez L."/>
            <person name="Alfaro M."/>
            <person name="Sun H."/>
            <person name="Tritt A."/>
            <person name="Yoshinaga Y."/>
            <person name="Zwiers L.-H."/>
            <person name="Turgeon B."/>
            <person name="Goodwin S."/>
            <person name="Spatafora J."/>
            <person name="Crous P."/>
            <person name="Grigoriev I."/>
        </authorList>
    </citation>
    <scope>NUCLEOTIDE SEQUENCE</scope>
    <source>
        <strain evidence="2">CBS 122367</strain>
    </source>
</reference>
<gene>
    <name evidence="2" type="ORF">K458DRAFT_80561</name>
</gene>
<feature type="region of interest" description="Disordered" evidence="1">
    <location>
        <begin position="181"/>
        <end position="214"/>
    </location>
</feature>
<keyword evidence="3" id="KW-1185">Reference proteome</keyword>
<proteinExistence type="predicted"/>